<dbReference type="RefSeq" id="WP_188774280.1">
    <property type="nucleotide sequence ID" value="NZ_BMMB01000002.1"/>
</dbReference>
<keyword evidence="1" id="KW-0812">Transmembrane</keyword>
<keyword evidence="1" id="KW-0472">Membrane</keyword>
<evidence type="ECO:0000313" key="2">
    <source>
        <dbReference type="EMBL" id="MDR6242792.1"/>
    </source>
</evidence>
<feature type="transmembrane region" description="Helical" evidence="1">
    <location>
        <begin position="7"/>
        <end position="29"/>
    </location>
</feature>
<evidence type="ECO:0000313" key="3">
    <source>
        <dbReference type="Proteomes" id="UP001185028"/>
    </source>
</evidence>
<accession>A0ABU1IU51</accession>
<dbReference type="Proteomes" id="UP001185028">
    <property type="component" value="Unassembled WGS sequence"/>
</dbReference>
<evidence type="ECO:0000256" key="1">
    <source>
        <dbReference type="SAM" id="Phobius"/>
    </source>
</evidence>
<reference evidence="2 3" key="1">
    <citation type="submission" date="2023-07" db="EMBL/GenBank/DDBJ databases">
        <title>Genomic Encyclopedia of Type Strains, Phase IV (KMG-IV): sequencing the most valuable type-strain genomes for metagenomic binning, comparative biology and taxonomic classification.</title>
        <authorList>
            <person name="Goeker M."/>
        </authorList>
    </citation>
    <scope>NUCLEOTIDE SEQUENCE [LARGE SCALE GENOMIC DNA]</scope>
    <source>
        <strain evidence="2 3">DSM 22170</strain>
    </source>
</reference>
<sequence length="70" mass="8050">MNMRTMLIIRGITCLAIIVIAFSIILRNPSSPDRIYAYALMVVAVLAFVLPILIQKFIRRTMQKRGNDRK</sequence>
<dbReference type="EMBL" id="JAVDQH010000002">
    <property type="protein sequence ID" value="MDR6242792.1"/>
    <property type="molecule type" value="Genomic_DNA"/>
</dbReference>
<protein>
    <submittedName>
        <fullName evidence="2">Na+/proline symporter</fullName>
    </submittedName>
</protein>
<keyword evidence="1" id="KW-1133">Transmembrane helix</keyword>
<organism evidence="2 3">
    <name type="scientific">Paenibacillus hunanensis</name>
    <dbReference type="NCBI Taxonomy" id="539262"/>
    <lineage>
        <taxon>Bacteria</taxon>
        <taxon>Bacillati</taxon>
        <taxon>Bacillota</taxon>
        <taxon>Bacilli</taxon>
        <taxon>Bacillales</taxon>
        <taxon>Paenibacillaceae</taxon>
        <taxon>Paenibacillus</taxon>
    </lineage>
</organism>
<comment type="caution">
    <text evidence="2">The sequence shown here is derived from an EMBL/GenBank/DDBJ whole genome shotgun (WGS) entry which is preliminary data.</text>
</comment>
<gene>
    <name evidence="2" type="ORF">JOC58_000676</name>
</gene>
<name>A0ABU1IU51_9BACL</name>
<feature type="transmembrane region" description="Helical" evidence="1">
    <location>
        <begin position="35"/>
        <end position="54"/>
    </location>
</feature>
<proteinExistence type="predicted"/>
<keyword evidence="3" id="KW-1185">Reference proteome</keyword>